<comment type="caution">
    <text evidence="1">The sequence shown here is derived from an EMBL/GenBank/DDBJ whole genome shotgun (WGS) entry which is preliminary data.</text>
</comment>
<accession>A0ABC8QZR7</accession>
<proteinExistence type="predicted"/>
<gene>
    <name evidence="1" type="ORF">ILEXP_LOCUS3153</name>
</gene>
<organism evidence="1 2">
    <name type="scientific">Ilex paraguariensis</name>
    <name type="common">yerba mate</name>
    <dbReference type="NCBI Taxonomy" id="185542"/>
    <lineage>
        <taxon>Eukaryota</taxon>
        <taxon>Viridiplantae</taxon>
        <taxon>Streptophyta</taxon>
        <taxon>Embryophyta</taxon>
        <taxon>Tracheophyta</taxon>
        <taxon>Spermatophyta</taxon>
        <taxon>Magnoliopsida</taxon>
        <taxon>eudicotyledons</taxon>
        <taxon>Gunneridae</taxon>
        <taxon>Pentapetalae</taxon>
        <taxon>asterids</taxon>
        <taxon>campanulids</taxon>
        <taxon>Aquifoliales</taxon>
        <taxon>Aquifoliaceae</taxon>
        <taxon>Ilex</taxon>
    </lineage>
</organism>
<evidence type="ECO:0000313" key="2">
    <source>
        <dbReference type="Proteomes" id="UP001642360"/>
    </source>
</evidence>
<name>A0ABC8QZR7_9AQUA</name>
<dbReference type="Proteomes" id="UP001642360">
    <property type="component" value="Unassembled WGS sequence"/>
</dbReference>
<sequence length="70" mass="8247">MQKKIPKSALSFVHGLWFLEDLLVLRLKRTLKTEFGDTTKDVDSMETDYDRTDRRDFSMILVNGSFDMDE</sequence>
<keyword evidence="2" id="KW-1185">Reference proteome</keyword>
<dbReference type="EMBL" id="CAUOFW020000738">
    <property type="protein sequence ID" value="CAK9136179.1"/>
    <property type="molecule type" value="Genomic_DNA"/>
</dbReference>
<protein>
    <submittedName>
        <fullName evidence="1">Uncharacterized protein</fullName>
    </submittedName>
</protein>
<reference evidence="1 2" key="1">
    <citation type="submission" date="2024-02" db="EMBL/GenBank/DDBJ databases">
        <authorList>
            <person name="Vignale AGUSTIN F."/>
            <person name="Sosa J E."/>
            <person name="Modenutti C."/>
        </authorList>
    </citation>
    <scope>NUCLEOTIDE SEQUENCE [LARGE SCALE GENOMIC DNA]</scope>
</reference>
<evidence type="ECO:0000313" key="1">
    <source>
        <dbReference type="EMBL" id="CAK9136179.1"/>
    </source>
</evidence>
<dbReference type="AlphaFoldDB" id="A0ABC8QZR7"/>